<evidence type="ECO:0000313" key="2">
    <source>
        <dbReference type="Proteomes" id="UP001162992"/>
    </source>
</evidence>
<comment type="caution">
    <text evidence="1">The sequence shown here is derived from an EMBL/GenBank/DDBJ whole genome shotgun (WGS) entry which is preliminary data.</text>
</comment>
<evidence type="ECO:0000313" key="1">
    <source>
        <dbReference type="EMBL" id="KAJ7518900.1"/>
    </source>
</evidence>
<name>A0ACC2AN81_DIPCM</name>
<proteinExistence type="predicted"/>
<protein>
    <submittedName>
        <fullName evidence="1">Uncharacterized protein</fullName>
    </submittedName>
</protein>
<reference evidence="2" key="1">
    <citation type="journal article" date="2024" name="Proc. Natl. Acad. Sci. U.S.A.">
        <title>Extraordinary preservation of gene collinearity over three hundred million years revealed in homosporous lycophytes.</title>
        <authorList>
            <person name="Li C."/>
            <person name="Wickell D."/>
            <person name="Kuo L.Y."/>
            <person name="Chen X."/>
            <person name="Nie B."/>
            <person name="Liao X."/>
            <person name="Peng D."/>
            <person name="Ji J."/>
            <person name="Jenkins J."/>
            <person name="Williams M."/>
            <person name="Shu S."/>
            <person name="Plott C."/>
            <person name="Barry K."/>
            <person name="Rajasekar S."/>
            <person name="Grimwood J."/>
            <person name="Han X."/>
            <person name="Sun S."/>
            <person name="Hou Z."/>
            <person name="He W."/>
            <person name="Dai G."/>
            <person name="Sun C."/>
            <person name="Schmutz J."/>
            <person name="Leebens-Mack J.H."/>
            <person name="Li F.W."/>
            <person name="Wang L."/>
        </authorList>
    </citation>
    <scope>NUCLEOTIDE SEQUENCE [LARGE SCALE GENOMIC DNA]</scope>
    <source>
        <strain evidence="2">cv. PW_Plant_1</strain>
    </source>
</reference>
<sequence length="650" mass="68591">MGEDAASVTRQRKKRKWDQPAEAVPAALTLPTMLPFNAVSGLAAMGFPGMFAPVGMFPTLAATAALPSTAQAAPVLAAVQQQNAAAIVQKINQDLKGIIAQPKIQDELIAREIVINDAEPGIRYKLTKRQTQEEIQSKTGAVVITRGRFKPPSGLVDNEKPLYLHISAGVHLKDTAERIKAVDQAAAIVEEMLKQGRQSQSGPPAGPLSCGVGSSTLTSMIYVGSDTDASFNLVGRIRGPNDQYLNHIMKETGAIVMLKGRGSGSTDEASMPLHLQISCDNAKGLDNAKRLAENLLETIRSEHVLCRSSHYQVPSGAPHVLGQMAFPSITPGSLLTSFSPQPANVGPTGTVTASHSQPIYAAVPPPKQLLSDGTSISEEVRTGADGNSGALFASISKPTSELVPLSTNSKTASVPFEAYSSGIPASTLNYFQAGSSAVMSSYPSSSNQTYPFGTMPNCGQNFSSPIAHASATPAATTSYSGYGGIYPQVSPLQQVAMALQRPPPPLSVKGAGLGSSLGLSMKAPASSHAHPAKPQEKQSGQRRKFQEFPVSKEPSKDDQQQTMRAPVNTGVEETDHLDGLHESKGSLLPTLAYTKKELPAMSKFDKQDTTNGAGIKLVDYGEEDEEIVGSSLLSTPLTRPYGNGKPFWAP</sequence>
<accession>A0ACC2AN81</accession>
<dbReference type="EMBL" id="CM055111">
    <property type="protein sequence ID" value="KAJ7518900.1"/>
    <property type="molecule type" value="Genomic_DNA"/>
</dbReference>
<dbReference type="Proteomes" id="UP001162992">
    <property type="component" value="Chromosome 20"/>
</dbReference>
<keyword evidence="2" id="KW-1185">Reference proteome</keyword>
<organism evidence="1 2">
    <name type="scientific">Diphasiastrum complanatum</name>
    <name type="common">Issler's clubmoss</name>
    <name type="synonym">Lycopodium complanatum</name>
    <dbReference type="NCBI Taxonomy" id="34168"/>
    <lineage>
        <taxon>Eukaryota</taxon>
        <taxon>Viridiplantae</taxon>
        <taxon>Streptophyta</taxon>
        <taxon>Embryophyta</taxon>
        <taxon>Tracheophyta</taxon>
        <taxon>Lycopodiopsida</taxon>
        <taxon>Lycopodiales</taxon>
        <taxon>Lycopodiaceae</taxon>
        <taxon>Lycopodioideae</taxon>
        <taxon>Diphasiastrum</taxon>
    </lineage>
</organism>
<gene>
    <name evidence="1" type="ORF">O6H91_20G014300</name>
</gene>